<dbReference type="GO" id="GO:0016020">
    <property type="term" value="C:membrane"/>
    <property type="evidence" value="ECO:0007669"/>
    <property type="project" value="TreeGrafter"/>
</dbReference>
<dbReference type="AlphaFoldDB" id="A0A068NWC7"/>
<protein>
    <submittedName>
        <fullName evidence="4">Proline iminopeptidase</fullName>
    </submittedName>
</protein>
<feature type="domain" description="AB hydrolase-1" evidence="3">
    <location>
        <begin position="49"/>
        <end position="294"/>
    </location>
</feature>
<comment type="similarity">
    <text evidence="1">Belongs to the peptidase S33 family.</text>
</comment>
<proteinExistence type="inferred from homology"/>
<dbReference type="HOGENOM" id="CLU_020336_50_0_0"/>
<keyword evidence="5" id="KW-1185">Reference proteome</keyword>
<dbReference type="Proteomes" id="UP000027982">
    <property type="component" value="Chromosome"/>
</dbReference>
<accession>A0A068NWC7</accession>
<evidence type="ECO:0000313" key="5">
    <source>
        <dbReference type="Proteomes" id="UP000027982"/>
    </source>
</evidence>
<gene>
    <name evidence="4" type="ORF">OP10G_4294</name>
</gene>
<evidence type="ECO:0000259" key="3">
    <source>
        <dbReference type="Pfam" id="PF00561"/>
    </source>
</evidence>
<dbReference type="PANTHER" id="PTHR43798:SF33">
    <property type="entry name" value="HYDROLASE, PUTATIVE (AFU_ORTHOLOGUE AFUA_2G14860)-RELATED"/>
    <property type="match status" value="1"/>
</dbReference>
<organism evidence="4 5">
    <name type="scientific">Fimbriimonas ginsengisoli Gsoil 348</name>
    <dbReference type="NCBI Taxonomy" id="661478"/>
    <lineage>
        <taxon>Bacteria</taxon>
        <taxon>Bacillati</taxon>
        <taxon>Armatimonadota</taxon>
        <taxon>Fimbriimonadia</taxon>
        <taxon>Fimbriimonadales</taxon>
        <taxon>Fimbriimonadaceae</taxon>
        <taxon>Fimbriimonas</taxon>
    </lineage>
</organism>
<dbReference type="InterPro" id="IPR050266">
    <property type="entry name" value="AB_hydrolase_sf"/>
</dbReference>
<dbReference type="GO" id="GO:0006508">
    <property type="term" value="P:proteolysis"/>
    <property type="evidence" value="ECO:0007669"/>
    <property type="project" value="InterPro"/>
</dbReference>
<dbReference type="Gene3D" id="3.40.50.1820">
    <property type="entry name" value="alpha/beta hydrolase"/>
    <property type="match status" value="1"/>
</dbReference>
<dbReference type="SUPFAM" id="SSF53474">
    <property type="entry name" value="alpha/beta-Hydrolases"/>
    <property type="match status" value="1"/>
</dbReference>
<dbReference type="eggNOG" id="COG2267">
    <property type="taxonomic scope" value="Bacteria"/>
</dbReference>
<evidence type="ECO:0000256" key="2">
    <source>
        <dbReference type="ARBA" id="ARBA00022801"/>
    </source>
</evidence>
<dbReference type="STRING" id="661478.OP10G_4294"/>
<keyword evidence="2" id="KW-0378">Hydrolase</keyword>
<dbReference type="InterPro" id="IPR029058">
    <property type="entry name" value="AB_hydrolase_fold"/>
</dbReference>
<dbReference type="InterPro" id="IPR000073">
    <property type="entry name" value="AB_hydrolase_1"/>
</dbReference>
<dbReference type="EMBL" id="CP007139">
    <property type="protein sequence ID" value="AIE87662.1"/>
    <property type="molecule type" value="Genomic_DNA"/>
</dbReference>
<evidence type="ECO:0000313" key="4">
    <source>
        <dbReference type="EMBL" id="AIE87662.1"/>
    </source>
</evidence>
<sequence>MQMKESFFRRAFLVVVVALGAIVMGWAEDGKVRRDGFDLYYRTEGNGTPVVLVSGGPGFDVDYMKEVGGFLPGDYQRIYLEQRGTGRSMPPSLSAETVNVKLWVEDLEALRVALKQERLFLVAHSGGGLLAQAYASAHPDRVDRMILIGPGGPTLEFASWLLDNLAARQTPEDQRLMAYWNAAESHGVDHEKAMLERVRVTTAAYFFDRAKGLAWAAAIPEGSFHARMNELVFADLAKGYDARPGLRKLQCPVLIVQGHQDPIGDLTALEIHNTIPGSQLTFLGQCGHYPWVERPDAFRKVVTEFLKKTKEARMLSCGKDIRGAVRATTSFFETEAT</sequence>
<dbReference type="GO" id="GO:0004177">
    <property type="term" value="F:aminopeptidase activity"/>
    <property type="evidence" value="ECO:0007669"/>
    <property type="project" value="UniProtKB-EC"/>
</dbReference>
<dbReference type="PRINTS" id="PR00793">
    <property type="entry name" value="PROAMNOPTASE"/>
</dbReference>
<dbReference type="InterPro" id="IPR002410">
    <property type="entry name" value="Peptidase_S33"/>
</dbReference>
<dbReference type="Pfam" id="PF00561">
    <property type="entry name" value="Abhydrolase_1"/>
    <property type="match status" value="1"/>
</dbReference>
<reference evidence="4 5" key="1">
    <citation type="journal article" date="2014" name="PLoS ONE">
        <title>The first complete genome sequence of the class fimbriimonadia in the phylum armatimonadetes.</title>
        <authorList>
            <person name="Hu Z.Y."/>
            <person name="Wang Y.Z."/>
            <person name="Im W.T."/>
            <person name="Wang S.Y."/>
            <person name="Zhao G.P."/>
            <person name="Zheng H.J."/>
            <person name="Quan Z.X."/>
        </authorList>
    </citation>
    <scope>NUCLEOTIDE SEQUENCE [LARGE SCALE GENOMIC DNA]</scope>
    <source>
        <strain evidence="4">Gsoil 348</strain>
    </source>
</reference>
<evidence type="ECO:0000256" key="1">
    <source>
        <dbReference type="ARBA" id="ARBA00010088"/>
    </source>
</evidence>
<dbReference type="KEGG" id="fgi:OP10G_4294"/>
<name>A0A068NWC7_FIMGI</name>
<dbReference type="PANTHER" id="PTHR43798">
    <property type="entry name" value="MONOACYLGLYCEROL LIPASE"/>
    <property type="match status" value="1"/>
</dbReference>